<proteinExistence type="predicted"/>
<feature type="transmembrane region" description="Helical" evidence="1">
    <location>
        <begin position="155"/>
        <end position="180"/>
    </location>
</feature>
<feature type="transmembrane region" description="Helical" evidence="1">
    <location>
        <begin position="117"/>
        <end position="135"/>
    </location>
</feature>
<comment type="caution">
    <text evidence="2">The sequence shown here is derived from an EMBL/GenBank/DDBJ whole genome shotgun (WGS) entry which is preliminary data.</text>
</comment>
<dbReference type="AlphaFoldDB" id="A0A928YQK5"/>
<reference evidence="2" key="1">
    <citation type="submission" date="2018-02" db="EMBL/GenBank/DDBJ databases">
        <authorList>
            <person name="Vasarhelyi B.M."/>
            <person name="Deshmukh S."/>
            <person name="Balint B."/>
            <person name="Kukolya J."/>
        </authorList>
    </citation>
    <scope>NUCLEOTIDE SEQUENCE</scope>
    <source>
        <strain evidence="2">KB22</strain>
    </source>
</reference>
<gene>
    <name evidence="2" type="ORF">C4F49_10240</name>
</gene>
<name>A0A928YQK5_9SPHI</name>
<organism evidence="2 3">
    <name type="scientific">Sphingobacterium hungaricum</name>
    <dbReference type="NCBI Taxonomy" id="2082723"/>
    <lineage>
        <taxon>Bacteria</taxon>
        <taxon>Pseudomonadati</taxon>
        <taxon>Bacteroidota</taxon>
        <taxon>Sphingobacteriia</taxon>
        <taxon>Sphingobacteriales</taxon>
        <taxon>Sphingobacteriaceae</taxon>
        <taxon>Sphingobacterium</taxon>
    </lineage>
</organism>
<evidence type="ECO:0000313" key="2">
    <source>
        <dbReference type="EMBL" id="MBE8714059.1"/>
    </source>
</evidence>
<evidence type="ECO:0000313" key="3">
    <source>
        <dbReference type="Proteomes" id="UP000616201"/>
    </source>
</evidence>
<sequence length="204" mass="24155">MDELDLLKKHWQKNSDFPKVNSEEIKKMSHKSSSSIVKWIFIISLIELAFGLSLNLLPSPEKEYSNFFLNFELASLLVFYPVVIFFIYQFFKSYLAIKNTDSTKVLLENIIRTRKNVEAYIKFNIYYFAVVFFIVSVEEISMDIQKAKEVTSFLVFKEVCMFIAFAIIAVLFIMFAKYIYRLIYVRLLKKLNVNYDELKKLDSE</sequence>
<dbReference type="RefSeq" id="WP_196934227.1">
    <property type="nucleotide sequence ID" value="NZ_MU158697.1"/>
</dbReference>
<keyword evidence="1" id="KW-1133">Transmembrane helix</keyword>
<keyword evidence="1" id="KW-0812">Transmembrane</keyword>
<keyword evidence="3" id="KW-1185">Reference proteome</keyword>
<keyword evidence="1" id="KW-0472">Membrane</keyword>
<dbReference type="EMBL" id="PRDK01000005">
    <property type="protein sequence ID" value="MBE8714059.1"/>
    <property type="molecule type" value="Genomic_DNA"/>
</dbReference>
<dbReference type="Proteomes" id="UP000616201">
    <property type="component" value="Unassembled WGS sequence"/>
</dbReference>
<protein>
    <submittedName>
        <fullName evidence="2">Uncharacterized protein</fullName>
    </submittedName>
</protein>
<feature type="transmembrane region" description="Helical" evidence="1">
    <location>
        <begin position="36"/>
        <end position="57"/>
    </location>
</feature>
<feature type="transmembrane region" description="Helical" evidence="1">
    <location>
        <begin position="77"/>
        <end position="97"/>
    </location>
</feature>
<evidence type="ECO:0000256" key="1">
    <source>
        <dbReference type="SAM" id="Phobius"/>
    </source>
</evidence>
<accession>A0A928YQK5</accession>